<reference evidence="9 10" key="1">
    <citation type="submission" date="2021-03" db="EMBL/GenBank/DDBJ databases">
        <title>Genomic Encyclopedia of Type Strains, Phase IV (KMG-IV): sequencing the most valuable type-strain genomes for metagenomic binning, comparative biology and taxonomic classification.</title>
        <authorList>
            <person name="Goeker M."/>
        </authorList>
    </citation>
    <scope>NUCLEOTIDE SEQUENCE [LARGE SCALE GENOMIC DNA]</scope>
    <source>
        <strain evidence="9 10">DSM 23491</strain>
    </source>
</reference>
<dbReference type="SUPFAM" id="SSF51230">
    <property type="entry name" value="Single hybrid motif"/>
    <property type="match status" value="1"/>
</dbReference>
<evidence type="ECO:0000259" key="7">
    <source>
        <dbReference type="Pfam" id="PF25990"/>
    </source>
</evidence>
<dbReference type="Gene3D" id="2.40.30.170">
    <property type="match status" value="1"/>
</dbReference>
<comment type="similarity">
    <text evidence="2">Belongs to the membrane fusion protein (MFP) (TC 8.A.1) family.</text>
</comment>
<sequence length="211" mass="22311">MNARALLVNILVIIIILALGGAAIYYYNQTANYIRTNNAQVAGQPVTIMAPAAGRLASWNGQVGKSYNAGDTIGSIQTGATTETITVPISSTIVQQSAVPRSFVVPGTILARAYNLNDLWINANINETDINDLEVGQTVDVYIDAFPGTTLTGTVHQIGLATASTFSLFPSTNTNANYTKVTQVIPVTITIEGYKGLGIVPGMNATVRIHI</sequence>
<comment type="subcellular location">
    <subcellularLocation>
        <location evidence="1">Membrane</location>
        <topology evidence="1">Single-pass membrane protein</topology>
    </subcellularLocation>
</comment>
<evidence type="ECO:0000256" key="3">
    <source>
        <dbReference type="ARBA" id="ARBA00022692"/>
    </source>
</evidence>
<protein>
    <submittedName>
        <fullName evidence="9">Multidrug resistance efflux pump</fullName>
    </submittedName>
</protein>
<organism evidence="9 10">
    <name type="scientific">Paenibacillus sediminis</name>
    <dbReference type="NCBI Taxonomy" id="664909"/>
    <lineage>
        <taxon>Bacteria</taxon>
        <taxon>Bacillati</taxon>
        <taxon>Bacillota</taxon>
        <taxon>Bacilli</taxon>
        <taxon>Bacillales</taxon>
        <taxon>Paenibacillaceae</taxon>
        <taxon>Paenibacillus</taxon>
    </lineage>
</organism>
<keyword evidence="3 6" id="KW-0812">Transmembrane</keyword>
<feature type="transmembrane region" description="Helical" evidence="6">
    <location>
        <begin position="6"/>
        <end position="27"/>
    </location>
</feature>
<dbReference type="InterPro" id="IPR058635">
    <property type="entry name" value="BSH_YhbJ"/>
</dbReference>
<gene>
    <name evidence="9" type="ORF">J2Z20_002599</name>
</gene>
<evidence type="ECO:0000313" key="10">
    <source>
        <dbReference type="Proteomes" id="UP001519273"/>
    </source>
</evidence>
<feature type="domain" description="YhbJ barrel-sandwich hybrid" evidence="8">
    <location>
        <begin position="46"/>
        <end position="113"/>
    </location>
</feature>
<dbReference type="InterPro" id="IPR011053">
    <property type="entry name" value="Single_hybrid_motif"/>
</dbReference>
<evidence type="ECO:0000256" key="5">
    <source>
        <dbReference type="ARBA" id="ARBA00023136"/>
    </source>
</evidence>
<dbReference type="Pfam" id="PF25990">
    <property type="entry name" value="Beta-barrel_YknX"/>
    <property type="match status" value="1"/>
</dbReference>
<name>A0ABS4H5E3_9BACL</name>
<dbReference type="InterPro" id="IPR058636">
    <property type="entry name" value="Beta-barrel_YknX"/>
</dbReference>
<dbReference type="RefSeq" id="WP_209850734.1">
    <property type="nucleotide sequence ID" value="NZ_CBCRVE010000007.1"/>
</dbReference>
<keyword evidence="4 6" id="KW-1133">Transmembrane helix</keyword>
<evidence type="ECO:0000256" key="4">
    <source>
        <dbReference type="ARBA" id="ARBA00022989"/>
    </source>
</evidence>
<keyword evidence="10" id="KW-1185">Reference proteome</keyword>
<dbReference type="Pfam" id="PF25997">
    <property type="entry name" value="BSH_YhbJ"/>
    <property type="match status" value="1"/>
</dbReference>
<dbReference type="EMBL" id="JAGGKP010000006">
    <property type="protein sequence ID" value="MBP1937686.1"/>
    <property type="molecule type" value="Genomic_DNA"/>
</dbReference>
<feature type="domain" description="YknX-like beta-barrel" evidence="7">
    <location>
        <begin position="121"/>
        <end position="209"/>
    </location>
</feature>
<dbReference type="Proteomes" id="UP001519273">
    <property type="component" value="Unassembled WGS sequence"/>
</dbReference>
<evidence type="ECO:0000256" key="2">
    <source>
        <dbReference type="ARBA" id="ARBA00009477"/>
    </source>
</evidence>
<accession>A0ABS4H5E3</accession>
<keyword evidence="5 6" id="KW-0472">Membrane</keyword>
<evidence type="ECO:0000256" key="1">
    <source>
        <dbReference type="ARBA" id="ARBA00004167"/>
    </source>
</evidence>
<proteinExistence type="inferred from homology"/>
<evidence type="ECO:0000259" key="8">
    <source>
        <dbReference type="Pfam" id="PF25997"/>
    </source>
</evidence>
<evidence type="ECO:0000313" key="9">
    <source>
        <dbReference type="EMBL" id="MBP1937686.1"/>
    </source>
</evidence>
<dbReference type="PANTHER" id="PTHR30386:SF26">
    <property type="entry name" value="TRANSPORT PROTEIN COMB"/>
    <property type="match status" value="1"/>
</dbReference>
<dbReference type="InterPro" id="IPR050739">
    <property type="entry name" value="MFP"/>
</dbReference>
<evidence type="ECO:0000256" key="6">
    <source>
        <dbReference type="SAM" id="Phobius"/>
    </source>
</evidence>
<comment type="caution">
    <text evidence="9">The sequence shown here is derived from an EMBL/GenBank/DDBJ whole genome shotgun (WGS) entry which is preliminary data.</text>
</comment>
<dbReference type="PANTHER" id="PTHR30386">
    <property type="entry name" value="MEMBRANE FUSION SUBUNIT OF EMRAB-TOLC MULTIDRUG EFFLUX PUMP"/>
    <property type="match status" value="1"/>
</dbReference>